<dbReference type="Proteomes" id="UP001596447">
    <property type="component" value="Unassembled WGS sequence"/>
</dbReference>
<dbReference type="EMBL" id="JBHTAR010000011">
    <property type="protein sequence ID" value="MFC7199962.1"/>
    <property type="molecule type" value="Genomic_DNA"/>
</dbReference>
<proteinExistence type="predicted"/>
<dbReference type="RefSeq" id="WP_279529884.1">
    <property type="nucleotide sequence ID" value="NZ_CP122312.1"/>
</dbReference>
<name>A0ABD5Z450_9EURY</name>
<keyword evidence="3" id="KW-1185">Reference proteome</keyword>
<evidence type="ECO:0000313" key="2">
    <source>
        <dbReference type="EMBL" id="MFC7199962.1"/>
    </source>
</evidence>
<organism evidence="2 3">
    <name type="scientific">Halospeciosus flavus</name>
    <dbReference type="NCBI Taxonomy" id="3032283"/>
    <lineage>
        <taxon>Archaea</taxon>
        <taxon>Methanobacteriati</taxon>
        <taxon>Methanobacteriota</taxon>
        <taxon>Stenosarchaea group</taxon>
        <taxon>Halobacteria</taxon>
        <taxon>Halobacteriales</taxon>
        <taxon>Halobacteriaceae</taxon>
        <taxon>Halospeciosus</taxon>
    </lineage>
</organism>
<accession>A0ABD5Z450</accession>
<comment type="caution">
    <text evidence="2">The sequence shown here is derived from an EMBL/GenBank/DDBJ whole genome shotgun (WGS) entry which is preliminary data.</text>
</comment>
<gene>
    <name evidence="2" type="ORF">ACFQJ9_11185</name>
</gene>
<evidence type="ECO:0008006" key="4">
    <source>
        <dbReference type="Google" id="ProtNLM"/>
    </source>
</evidence>
<reference evidence="2 3" key="1">
    <citation type="journal article" date="2019" name="Int. J. Syst. Evol. Microbiol.">
        <title>The Global Catalogue of Microorganisms (GCM) 10K type strain sequencing project: providing services to taxonomists for standard genome sequencing and annotation.</title>
        <authorList>
            <consortium name="The Broad Institute Genomics Platform"/>
            <consortium name="The Broad Institute Genome Sequencing Center for Infectious Disease"/>
            <person name="Wu L."/>
            <person name="Ma J."/>
        </authorList>
    </citation>
    <scope>NUCLEOTIDE SEQUENCE [LARGE SCALE GENOMIC DNA]</scope>
    <source>
        <strain evidence="2 3">XZGYJ-43</strain>
    </source>
</reference>
<dbReference type="AlphaFoldDB" id="A0ABD5Z450"/>
<evidence type="ECO:0000313" key="3">
    <source>
        <dbReference type="Proteomes" id="UP001596447"/>
    </source>
</evidence>
<sequence>MRPRSATAERNRTGIRLLRRRRERRHSDGSVPLPRTGPPAEFDARRERMAIQMPRVGVTADLRVQVPRNDQGTLVDGAQSVVERVDAVDAVEDLGVTAVRPDLNTVHTDVRVDLTLAADRDADTEIDADHVAETLREGFGVQRVDVRDVRDVGPPH</sequence>
<protein>
    <recommendedName>
        <fullName evidence="4">Asp23/Gls24 family envelope stress response protein</fullName>
    </recommendedName>
</protein>
<feature type="region of interest" description="Disordered" evidence="1">
    <location>
        <begin position="1"/>
        <end position="40"/>
    </location>
</feature>
<evidence type="ECO:0000256" key="1">
    <source>
        <dbReference type="SAM" id="MobiDB-lite"/>
    </source>
</evidence>